<evidence type="ECO:0000313" key="2">
    <source>
        <dbReference type="Proteomes" id="UP001428341"/>
    </source>
</evidence>
<reference evidence="1 2" key="1">
    <citation type="submission" date="2024-05" db="EMBL/GenBank/DDBJ databases">
        <title>Haplotype-resolved chromosome-level genome assembly of Huyou (Citrus changshanensis).</title>
        <authorList>
            <person name="Miao C."/>
            <person name="Chen W."/>
            <person name="Wu Y."/>
            <person name="Wang L."/>
            <person name="Zhao S."/>
            <person name="Grierson D."/>
            <person name="Xu C."/>
            <person name="Chen K."/>
        </authorList>
    </citation>
    <scope>NUCLEOTIDE SEQUENCE [LARGE SCALE GENOMIC DNA]</scope>
    <source>
        <strain evidence="1">01-14</strain>
        <tissue evidence="1">Leaf</tissue>
    </source>
</reference>
<dbReference type="Proteomes" id="UP001428341">
    <property type="component" value="Unassembled WGS sequence"/>
</dbReference>
<sequence>MTSASEKTSFRIGSKPRTEVLSARIRLRRKENYGCRKSDQWIFGCFMGLRTGIRSSVEGGTDSAMEALE</sequence>
<gene>
    <name evidence="1" type="ORF">WN944_023855</name>
</gene>
<keyword evidence="2" id="KW-1185">Reference proteome</keyword>
<proteinExistence type="predicted"/>
<organism evidence="1 2">
    <name type="scientific">Citrus x changshan-huyou</name>
    <dbReference type="NCBI Taxonomy" id="2935761"/>
    <lineage>
        <taxon>Eukaryota</taxon>
        <taxon>Viridiplantae</taxon>
        <taxon>Streptophyta</taxon>
        <taxon>Embryophyta</taxon>
        <taxon>Tracheophyta</taxon>
        <taxon>Spermatophyta</taxon>
        <taxon>Magnoliopsida</taxon>
        <taxon>eudicotyledons</taxon>
        <taxon>Gunneridae</taxon>
        <taxon>Pentapetalae</taxon>
        <taxon>rosids</taxon>
        <taxon>malvids</taxon>
        <taxon>Sapindales</taxon>
        <taxon>Rutaceae</taxon>
        <taxon>Aurantioideae</taxon>
        <taxon>Citrus</taxon>
    </lineage>
</organism>
<accession>A0AAP0LT53</accession>
<name>A0AAP0LT53_9ROSI</name>
<dbReference type="EMBL" id="JBCGBO010000024">
    <property type="protein sequence ID" value="KAK9180720.1"/>
    <property type="molecule type" value="Genomic_DNA"/>
</dbReference>
<dbReference type="AlphaFoldDB" id="A0AAP0LT53"/>
<evidence type="ECO:0000313" key="1">
    <source>
        <dbReference type="EMBL" id="KAK9180720.1"/>
    </source>
</evidence>
<protein>
    <submittedName>
        <fullName evidence="1">Uncharacterized protein</fullName>
    </submittedName>
</protein>
<comment type="caution">
    <text evidence="1">The sequence shown here is derived from an EMBL/GenBank/DDBJ whole genome shotgun (WGS) entry which is preliminary data.</text>
</comment>